<evidence type="ECO:0000256" key="1">
    <source>
        <dbReference type="ARBA" id="ARBA00022729"/>
    </source>
</evidence>
<reference evidence="4 5" key="1">
    <citation type="submission" date="2020-03" db="EMBL/GenBank/DDBJ databases">
        <authorList>
            <person name="Zhu W."/>
        </authorList>
    </citation>
    <scope>NUCLEOTIDE SEQUENCE [LARGE SCALE GENOMIC DNA]</scope>
    <source>
        <strain evidence="4 5">323-1</strain>
    </source>
</reference>
<dbReference type="Pfam" id="PF22783">
    <property type="entry name" value="BapA_N"/>
    <property type="match status" value="1"/>
</dbReference>
<keyword evidence="5" id="KW-1185">Reference proteome</keyword>
<dbReference type="Proteomes" id="UP000502297">
    <property type="component" value="Chromosome"/>
</dbReference>
<feature type="region of interest" description="Disordered" evidence="2">
    <location>
        <begin position="1477"/>
        <end position="1498"/>
    </location>
</feature>
<dbReference type="InterPro" id="IPR014755">
    <property type="entry name" value="Cu-Rt/internalin_Ig-like"/>
</dbReference>
<evidence type="ECO:0000313" key="5">
    <source>
        <dbReference type="Proteomes" id="UP000502297"/>
    </source>
</evidence>
<dbReference type="InterPro" id="IPR048051">
    <property type="entry name" value="BapA-like_prefix-like"/>
</dbReference>
<feature type="region of interest" description="Disordered" evidence="2">
    <location>
        <begin position="866"/>
        <end position="898"/>
    </location>
</feature>
<dbReference type="InterPro" id="IPR055014">
    <property type="entry name" value="BapA_Bap-like_C"/>
</dbReference>
<sequence length="3991" mass="427303">MNKILLLDSNSGLNAAVPNGIQKVKLANHPSIIKFENTLENIRSISKLNNDVVIQLADGKQLVLDNFFSQANHLVINGQNESLLWVKFTDAEGNFIDPVEYEPIENIEALDEEAGSSGLMVLAPIIAGGIAHWLIRSLIDSDKDNSSSNPDDDDDDNGGGGGSNDAPVLQTYIVNEEGVIELTFDKNLDDDHLPLNTYFEITVDSVIATITAIGIDPSNPKKLIIKTDPPIYENSVVTLKYTDPTTGNDEFAIQSESGADAASFTRTLMNQSELEDDNNNNDDAPVIETAVVNSDGDRIVLTFDKDLDSTNLPDLNTFVVRANGQNIPVTSFEIVPETVNGETTTNTLILHVAPKIKAGRDVIIEYTDPTSVDDENAIQSTTGVDTDSFQTIVTNQSTYTGNPDDSDAPYLIAAEVNAEGVIELTFNEDLDDQYLPVANDFTILVGNQLVVITSITIDPVNASLVSITTSPTITVGQSVVVVYEDPSDGDDIYALQGTTGQDVEDFDTSATGGVPVENNSEVEPVDTDPPTLESAEVNTDGIIELTFSEDLDGDNLPDLEDFVIIVDDEPVVVTSIELDSTDPSKVIITTAPVITAGQDVVVQYTDPSAGNDPKALQDEAGNDVEDFDTSATGGVPVENNSEVEPADTDPPTLESAEVNTDGIIELTFSEDLDGDNLPDLEDFVITVDDEPVVVTAIELDSTDPYKVIITTAPVITAGQDVVVQYTDPSAGNDPKALQDEAGNDVQDFDTSATGGVPVENNSEVEPVDTDPPTLVTAEVNTDGIIELTFSEDLDGDNLPDLEDFVITVDDEPVVVTAIELDSTDPSKVIITTAPVITAGQDVVVQYTDPSAGNDPKALQDEAGNDVEDFDTSATGGVPVENNSEVEPADTDPPTLESAEVNTDGIIELTFSEDLDGDNLPDLEDFAIIVDDEPVVVTAIELDSTDPTKVIITTAPVITAGQDVVVQYTDPSAGNDPKALQDEAGNDVEDFDTSATGGVPVENNSEVEPVDTDPPTLVTAEVNTDGIIELTFSEDLDGDNLPDLEDFVITVDDEPVVVTAIELDSTDPSKVIITTAPVITAGQDVVVQYTDPSAGNDPKALQDEAGNDVEDFDTSATGGVPVENNSEVEPADTDPPTLESAEVNTDGIIELTFSEDLDGDNLPDLEDFVIIVDDEPVVVTSIELDSTDPTKVIITTAPVITAGQDVVVQYTDPSAGNDPKALQDEAGNDVEDFDTSATGGVPVENNSEVEPADTDPPTLESAEVNTDGIIELTFSEDLDGDNLPDLEDFAIIVDDEPVVVTAIELDSTDPSKVIITTAPVITAGQDVVVQYTDPSAGNDPKALQDEAGNDVEDFDTSATGGVPVENNSEVEPADTDPPTLESAEVNTDGIIELTFSEDLDGDNLPDLEDFAIIVDDEPVVVTAIELDSTDPTKVIITTAPVITAGQDVVVQYTDPSAGNDPKALQDEAGNDVQDFDTSATGGVPVENNSEVEPVDTDPPTLVTAEVNTDGIIELTFSEDLDGDNLPDLEDFVITVDDEPVVVTAIELDSTDPSKVIITTAPVITAGQDVVVQYTDPSAGNDPKALQDEAGNDVEDFDTSATGGVPVENNSEVEPADTDPPTLESAEVNTDGIIELTFSEDLDGDNLPDLEDFAIIVDDEPVVVTSIELDSTDPSKVIITTAPVITAGQDVVVQYTDPSPEDDPKALQDEAGNDVEDFDTSAGIGVENNSEIDPDAGPELLDFINGYLDMTLYFDKELDPDHLPLPEHFIVNTYDQTDGNGDPAPRQINIINIALDPEDPSTLILTFSEDMQGNNYLSPLYTAEVIYQDPTQDDDEYAIQDLNGRDAQGFEFEVTVAAAPVDPAPELVAAEVNADGLIILSFDQDIYAPRPPKLSDFVVKVDSVVVNVVSVSVVDWYKVVLVTSPVIHAGKVVIVTYTDPTEDDDLDAIQNYDEQDAESFTVEAVNNSEQGIVLDTAPELIRLEVNVDGVIELVFNEDIDADNLPALDDFIITVDGVVVPVQSISVDPSDASIVYVGTDPVISVGQVVNVIYKDPTTGDDDNALQDLNGNDVDTFVHSADNLSQVPLPDKTPPQLVKVQIIGDTGIELIFDESLDEINLPQISNFTIIVNGTVVSVLGLDVAGNQAHLIMADEIPLNANVQIIYADPTTANDTNALQDLSGNDVGSFVTSVVNTSVKVEITKIAGDDFVLNGTELGLGYIEISGVVTGLAVDEKIYSIKLTIQGRVFDVDLTQIDPSAWSTRIPTTGLNLSNGSIESVKVDVKVVDHLDEIQVKAQVEDEKTFTVDTDFTQQVTHVIHPIDGGNDYILNAEELSDGVVVLSGQVTSAETIELVSVLVEIIDPEDQSVVHTFVDNLITKNGLSWSISVSESTFDFSAYPDHQIKATATVKDSSGNTKDVEVTQEYKVDVVLDSEDTASITIDEIDGVDTVEGEFFVNQNELADGKITVSGKITGVTSPDYVSQLTVTITKIEGGQPVYIEVVLLNPTIVNGVWSVDLTHAGLNLQHRDQPEVKAVATIRDPAGNSTTKEVTQSFTVDTFISNPTASITGIGGNDFIVEGGDLVGGKVEITGQVSSLEEDEFIGDIQLNIVKNPGTPNEVSTVIKYSEDTAVDGIDWVVNNDGTWSVLIPSSMNFSDGLASLQAVIVLKDEAGNTRNLPASQDFEVNIGIVNDNQLNIDLTNDTTNYDENSETETFSSFTVLGLLEGANARGLPGHEFNIGNQANGDSIGKIELTMQVNSLLTVAKSFGVILQKQDINGDWVDYMSAPVGDKGIVASIGSQYALGAIGSDQQQYTLSFNGLPEGTYRVKTYGSMSELSELIESVELRNLGSGGYLLGKENQNAIIDAVIDVLQQGEPSPAVTELINLLTGILNVVNALTSPLSNLIYRLVNEPLLQPLFTILDQALDAVLTELLSNTVTLFEATEITITATEAFFNQAEFLTGDDDIRLNALADDSPGLILTGIKNQTNAAVDVLDTNEPVVVHGQYGKLTIASNGDYSYTLYPTLTPKAGMTDVFTYFASFPGETTQYSANITININGGTNQEIDAIDNQVGLTLDVTPNVIDLANQTTTAGGLAYIGLGSVLDLTALNVNRVLSINVANQTERKITFEAESGGIQILTDYDLFIYKLNTNTNHYELFMKQEKWFGVGLFGGKTNQGLTLDFESGQYLALLEPTTGINVAFGYTLKTTKDQLLDYANPVSVQGKAEGNVITDIDVQHGADSIPATGVYVTEVTANGVTLQVENNAVDEGTTIEGHYGTLTIFGNGDYIYTASNSKTFNYGDVDQFSYTIYDPVSGQSSQAQLSIVLNYIAAYQDIQTESVMLNILPLQKNIANVDLNNAVKNDVTMGKSAATAFGVAAINLGQVIDTDLISSTNSIAIKVDTGELVSMKFKATGYETISIGGSYDLHIYKKNEHGQLELYYNKSQFLTIPLSLLIPIGGIYNTPINMTFTEGEYYAYLTSASGVGIIGGATLSVSDIQVQDFNTPAIYQGDLEGQIDLGTETLHSVNGRDFSGTDPVVIVGKYGTLIVQGNGTYTYQVDPSLTQPPFGKIDTFSYVSKNSANQLTTHALNIKISTVDANKDLILDGGGEHLIAAVMTNKTETLHIEDASKTLNWGQSFTKNIHFTVTDLNALQTLNFTLNGELTVKLNNYNTSMEYQIYRLDESNGSITRVLFDQKTSNAVKNLTTLSTTINSGDLIPGNYVIELKVNGYDWSNTKYSYDLDIHQVYLDQWTPISGTNYNTETVTGNFLTNDHFSDGLKNQSMIKFGFNYLSLDPSKATQTIQLTGKYGNLIVKSDGSYTYTPNGKGGGRDVFEYEIISPTGETDRSTIEFNIGKVVTGSEGNDSIESGAANDTYTMGAGSDTVIFDILNRSHENGGNGFDTWTDFNVGANSDKVDISGLLTNYDTSKNIYDYVYVYKSGADLIISIDRDGVGQDYAQTDLVKLTGVANHASFTSSNEQQILDLLLSNQQIILH</sequence>
<dbReference type="InterPro" id="IPR013783">
    <property type="entry name" value="Ig-like_fold"/>
</dbReference>
<feature type="region of interest" description="Disordered" evidence="2">
    <location>
        <begin position="1229"/>
        <end position="1260"/>
    </location>
</feature>
<feature type="region of interest" description="Disordered" evidence="2">
    <location>
        <begin position="1592"/>
        <end position="1624"/>
    </location>
</feature>
<dbReference type="NCBIfam" id="TIGR02059">
    <property type="entry name" value="swm_rep_I"/>
    <property type="match status" value="15"/>
</dbReference>
<evidence type="ECO:0000313" key="4">
    <source>
        <dbReference type="EMBL" id="QIO06129.1"/>
    </source>
</evidence>
<dbReference type="EMBL" id="CP049801">
    <property type="protein sequence ID" value="QIO06129.1"/>
    <property type="molecule type" value="Genomic_DNA"/>
</dbReference>
<evidence type="ECO:0000259" key="3">
    <source>
        <dbReference type="Pfam" id="PF22783"/>
    </source>
</evidence>
<feature type="domain" description="Biofilm-associated protein BapA-like prefix-like" evidence="3">
    <location>
        <begin position="18"/>
        <end position="113"/>
    </location>
</feature>
<dbReference type="InterPro" id="IPR011049">
    <property type="entry name" value="Serralysin-like_metalloprot_C"/>
</dbReference>
<dbReference type="Pfam" id="PF13753">
    <property type="entry name" value="SWM_repeat"/>
    <property type="match status" value="16"/>
</dbReference>
<keyword evidence="1" id="KW-0732">Signal</keyword>
<feature type="region of interest" description="Disordered" evidence="2">
    <location>
        <begin position="624"/>
        <end position="655"/>
    </location>
</feature>
<dbReference type="InterPro" id="IPR011801">
    <property type="entry name" value="Swm_rep_I_cyn"/>
</dbReference>
<feature type="region of interest" description="Disordered" evidence="2">
    <location>
        <begin position="1350"/>
        <end position="1382"/>
    </location>
</feature>
<feature type="region of interest" description="Disordered" evidence="2">
    <location>
        <begin position="1108"/>
        <end position="1140"/>
    </location>
</feature>
<accession>A0A6G8RW12</accession>
<dbReference type="Gene3D" id="2.60.40.1220">
    <property type="match status" value="10"/>
</dbReference>
<feature type="region of interest" description="Disordered" evidence="2">
    <location>
        <begin position="752"/>
        <end position="772"/>
    </location>
</feature>
<organism evidence="4 5">
    <name type="scientific">Acinetobacter shaoyimingii</name>
    <dbReference type="NCBI Taxonomy" id="2715164"/>
    <lineage>
        <taxon>Bacteria</taxon>
        <taxon>Pseudomonadati</taxon>
        <taxon>Pseudomonadota</taxon>
        <taxon>Gammaproteobacteria</taxon>
        <taxon>Moraxellales</taxon>
        <taxon>Moraxellaceae</taxon>
        <taxon>Acinetobacter</taxon>
    </lineage>
</organism>
<gene>
    <name evidence="4" type="ORF">G8E00_09255</name>
</gene>
<name>A0A6G8RW12_9GAMM</name>
<dbReference type="RefSeq" id="WP_166223946.1">
    <property type="nucleotide sequence ID" value="NZ_CP049801.1"/>
</dbReference>
<evidence type="ECO:0000256" key="2">
    <source>
        <dbReference type="SAM" id="MobiDB-lite"/>
    </source>
</evidence>
<dbReference type="SUPFAM" id="SSF51120">
    <property type="entry name" value="beta-Roll"/>
    <property type="match status" value="1"/>
</dbReference>
<protein>
    <recommendedName>
        <fullName evidence="3">Biofilm-associated protein BapA-like prefix-like domain-containing protein</fullName>
    </recommendedName>
</protein>
<dbReference type="KEGG" id="asha:G8E00_09255"/>
<proteinExistence type="predicted"/>
<dbReference type="InterPro" id="IPR028059">
    <property type="entry name" value="SWM_rpt"/>
</dbReference>
<feature type="region of interest" description="Disordered" evidence="2">
    <location>
        <begin position="994"/>
        <end position="1014"/>
    </location>
</feature>
<dbReference type="NCBIfam" id="NF045619">
    <property type="entry name" value="adhes_GNV_Cterm"/>
    <property type="match status" value="1"/>
</dbReference>
<dbReference type="Gene3D" id="2.60.40.10">
    <property type="entry name" value="Immunoglobulins"/>
    <property type="match status" value="2"/>
</dbReference>
<feature type="region of interest" description="Disordered" evidence="2">
    <location>
        <begin position="511"/>
        <end position="534"/>
    </location>
</feature>
<feature type="region of interest" description="Disordered" evidence="2">
    <location>
        <begin position="143"/>
        <end position="167"/>
    </location>
</feature>